<evidence type="ECO:0000313" key="2">
    <source>
        <dbReference type="Proteomes" id="UP000652567"/>
    </source>
</evidence>
<gene>
    <name evidence="1" type="ORF">C4F51_10885</name>
</gene>
<evidence type="ECO:0000313" key="1">
    <source>
        <dbReference type="EMBL" id="MBE8717687.1"/>
    </source>
</evidence>
<accession>A0A928YU88</accession>
<name>A0A928YU88_9GAMM</name>
<protein>
    <submittedName>
        <fullName evidence="1">4-alpha-glucanotransferase</fullName>
    </submittedName>
</protein>
<proteinExistence type="predicted"/>
<sequence length="279" mass="31328">MTASTHEKHISTTALARSLAKESKEVFVLLAKGGWIIKVDGHWQLTAKGRFEGGIYLTHPKFGEYIAWPESVQNHPIFLMLPDAPLSATHLGQKAGLPARLVNLLLAERGWIKKYLHGWCLTPAGAALGGQQQENEQSGIPYVTWPETLLEQPAYQHIVMSLSPNLSVTEGRALNGQGYRNSAERLINNWLYLTGVNYATSYALAEDIGVTADFFVPEIRLCIDYWDAQANAATISNQLEKQQRYRQHQISFLELRDTDLPLLDEVLARELFRHGMAVY</sequence>
<reference evidence="1" key="1">
    <citation type="submission" date="2018-07" db="EMBL/GenBank/DDBJ databases">
        <title>Genome assembly of strain Ka43.</title>
        <authorList>
            <person name="Kukolya J."/>
            <person name="Nagy I."/>
            <person name="Horvath B."/>
            <person name="Toth A."/>
        </authorList>
    </citation>
    <scope>NUCLEOTIDE SEQUENCE</scope>
    <source>
        <strain evidence="1">KB43</strain>
    </source>
</reference>
<dbReference type="RefSeq" id="WP_193909672.1">
    <property type="nucleotide sequence ID" value="NZ_PRDL01000001.1"/>
</dbReference>
<organism evidence="1 2">
    <name type="scientific">Cellvibrio polysaccharolyticus</name>
    <dbReference type="NCBI Taxonomy" id="2082724"/>
    <lineage>
        <taxon>Bacteria</taxon>
        <taxon>Pseudomonadati</taxon>
        <taxon>Pseudomonadota</taxon>
        <taxon>Gammaproteobacteria</taxon>
        <taxon>Cellvibrionales</taxon>
        <taxon>Cellvibrionaceae</taxon>
        <taxon>Cellvibrio</taxon>
    </lineage>
</organism>
<dbReference type="AlphaFoldDB" id="A0A928YU88"/>
<dbReference type="EMBL" id="PRDL01000001">
    <property type="protein sequence ID" value="MBE8717687.1"/>
    <property type="molecule type" value="Genomic_DNA"/>
</dbReference>
<keyword evidence="2" id="KW-1185">Reference proteome</keyword>
<comment type="caution">
    <text evidence="1">The sequence shown here is derived from an EMBL/GenBank/DDBJ whole genome shotgun (WGS) entry which is preliminary data.</text>
</comment>
<dbReference type="Proteomes" id="UP000652567">
    <property type="component" value="Unassembled WGS sequence"/>
</dbReference>